<dbReference type="EMBL" id="KV423948">
    <property type="protein sequence ID" value="KZT58704.1"/>
    <property type="molecule type" value="Genomic_DNA"/>
</dbReference>
<keyword evidence="2" id="KW-1185">Reference proteome</keyword>
<protein>
    <submittedName>
        <fullName evidence="1">Uncharacterized protein</fullName>
    </submittedName>
</protein>
<dbReference type="InParanoid" id="A0A165H057"/>
<gene>
    <name evidence="1" type="ORF">CALCODRAFT_232024</name>
</gene>
<dbReference type="AlphaFoldDB" id="A0A165H057"/>
<sequence>MCAGCCWLAWPNERENQQFSAVRSGSSASRTRLSHLYVMKDCSPSTIVRSSNGQILDWTRHDMFSCGSRIAYPYLGRHYKGSGKEHLRRVNVCAWRRNLMGPYLPLRARQCDRRSNRAASYQNCLATLRLRHHFHSLSYLPSWMNRSKVEGTIGSFHSAKLVSGGMRRRTMGPT</sequence>
<name>A0A165H057_9BASI</name>
<evidence type="ECO:0000313" key="1">
    <source>
        <dbReference type="EMBL" id="KZT58704.1"/>
    </source>
</evidence>
<organism evidence="1 2">
    <name type="scientific">Calocera cornea HHB12733</name>
    <dbReference type="NCBI Taxonomy" id="1353952"/>
    <lineage>
        <taxon>Eukaryota</taxon>
        <taxon>Fungi</taxon>
        <taxon>Dikarya</taxon>
        <taxon>Basidiomycota</taxon>
        <taxon>Agaricomycotina</taxon>
        <taxon>Dacrymycetes</taxon>
        <taxon>Dacrymycetales</taxon>
        <taxon>Dacrymycetaceae</taxon>
        <taxon>Calocera</taxon>
    </lineage>
</organism>
<dbReference type="Proteomes" id="UP000076842">
    <property type="component" value="Unassembled WGS sequence"/>
</dbReference>
<accession>A0A165H057</accession>
<proteinExistence type="predicted"/>
<reference evidence="1 2" key="1">
    <citation type="journal article" date="2016" name="Mol. Biol. Evol.">
        <title>Comparative Genomics of Early-Diverging Mushroom-Forming Fungi Provides Insights into the Origins of Lignocellulose Decay Capabilities.</title>
        <authorList>
            <person name="Nagy L.G."/>
            <person name="Riley R."/>
            <person name="Tritt A."/>
            <person name="Adam C."/>
            <person name="Daum C."/>
            <person name="Floudas D."/>
            <person name="Sun H."/>
            <person name="Yadav J.S."/>
            <person name="Pangilinan J."/>
            <person name="Larsson K.H."/>
            <person name="Matsuura K."/>
            <person name="Barry K."/>
            <person name="Labutti K."/>
            <person name="Kuo R."/>
            <person name="Ohm R.A."/>
            <person name="Bhattacharya S.S."/>
            <person name="Shirouzu T."/>
            <person name="Yoshinaga Y."/>
            <person name="Martin F.M."/>
            <person name="Grigoriev I.V."/>
            <person name="Hibbett D.S."/>
        </authorList>
    </citation>
    <scope>NUCLEOTIDE SEQUENCE [LARGE SCALE GENOMIC DNA]</scope>
    <source>
        <strain evidence="1 2">HHB12733</strain>
    </source>
</reference>
<evidence type="ECO:0000313" key="2">
    <source>
        <dbReference type="Proteomes" id="UP000076842"/>
    </source>
</evidence>